<evidence type="ECO:0000313" key="1">
    <source>
        <dbReference type="EMBL" id="JAH00200.1"/>
    </source>
</evidence>
<dbReference type="EMBL" id="GBXM01108377">
    <property type="protein sequence ID" value="JAH00200.1"/>
    <property type="molecule type" value="Transcribed_RNA"/>
</dbReference>
<organism evidence="1">
    <name type="scientific">Anguilla anguilla</name>
    <name type="common">European freshwater eel</name>
    <name type="synonym">Muraena anguilla</name>
    <dbReference type="NCBI Taxonomy" id="7936"/>
    <lineage>
        <taxon>Eukaryota</taxon>
        <taxon>Metazoa</taxon>
        <taxon>Chordata</taxon>
        <taxon>Craniata</taxon>
        <taxon>Vertebrata</taxon>
        <taxon>Euteleostomi</taxon>
        <taxon>Actinopterygii</taxon>
        <taxon>Neopterygii</taxon>
        <taxon>Teleostei</taxon>
        <taxon>Anguilliformes</taxon>
        <taxon>Anguillidae</taxon>
        <taxon>Anguilla</taxon>
    </lineage>
</organism>
<sequence>MMLLLLNPLRSSLSVVLVLSMGDYEMFYVKVR</sequence>
<accession>A0A0E9P816</accession>
<reference evidence="1" key="2">
    <citation type="journal article" date="2015" name="Fish Shellfish Immunol.">
        <title>Early steps in the European eel (Anguilla anguilla)-Vibrio vulnificus interaction in the gills: Role of the RtxA13 toxin.</title>
        <authorList>
            <person name="Callol A."/>
            <person name="Pajuelo D."/>
            <person name="Ebbesson L."/>
            <person name="Teles M."/>
            <person name="MacKenzie S."/>
            <person name="Amaro C."/>
        </authorList>
    </citation>
    <scope>NUCLEOTIDE SEQUENCE</scope>
</reference>
<protein>
    <submittedName>
        <fullName evidence="1">Uncharacterized protein</fullName>
    </submittedName>
</protein>
<proteinExistence type="predicted"/>
<name>A0A0E9P816_ANGAN</name>
<dbReference type="AlphaFoldDB" id="A0A0E9P816"/>
<reference evidence="1" key="1">
    <citation type="submission" date="2014-11" db="EMBL/GenBank/DDBJ databases">
        <authorList>
            <person name="Amaro Gonzalez C."/>
        </authorList>
    </citation>
    <scope>NUCLEOTIDE SEQUENCE</scope>
</reference>